<sequence>MSASEGMSRTATRESAPLFEIGVEIPVARPPENVFAVVSDLPRSRQWSEECTGGEWIHGEPGTVGSVFRGHNHRRADVVEWAPVVRGTWTTTAQVVAAEPPRRFSWAMRTQDGRVQDSVWSFLLSPADGGGTTLTHHFRMGAPTEGIQAITAGMDDDEKKRFFTEWGAKVRTDMAATLGRLKKVIESE</sequence>
<protein>
    <submittedName>
        <fullName evidence="1">Uncharacterized protein YndB with AHSA1/START domain</fullName>
    </submittedName>
</protein>
<dbReference type="AlphaFoldDB" id="A0A7W8ATS2"/>
<gene>
    <name evidence="1" type="ORF">FHS40_003608</name>
</gene>
<name>A0A7W8ATS2_STRST</name>
<dbReference type="Proteomes" id="UP000549009">
    <property type="component" value="Unassembled WGS sequence"/>
</dbReference>
<dbReference type="CDD" id="cd07812">
    <property type="entry name" value="SRPBCC"/>
    <property type="match status" value="1"/>
</dbReference>
<accession>A0A7W8ATS2</accession>
<keyword evidence="2" id="KW-1185">Reference proteome</keyword>
<dbReference type="InterPro" id="IPR023393">
    <property type="entry name" value="START-like_dom_sf"/>
</dbReference>
<dbReference type="InterPro" id="IPR019587">
    <property type="entry name" value="Polyketide_cyclase/dehydratase"/>
</dbReference>
<dbReference type="RefSeq" id="WP_229878484.1">
    <property type="nucleotide sequence ID" value="NZ_BMSQ01000001.1"/>
</dbReference>
<proteinExistence type="predicted"/>
<evidence type="ECO:0000313" key="1">
    <source>
        <dbReference type="EMBL" id="MBB5104524.1"/>
    </source>
</evidence>
<reference evidence="1 2" key="1">
    <citation type="submission" date="2020-08" db="EMBL/GenBank/DDBJ databases">
        <title>Genomic Encyclopedia of Type Strains, Phase III (KMG-III): the genomes of soil and plant-associated and newly described type strains.</title>
        <authorList>
            <person name="Whitman W."/>
        </authorList>
    </citation>
    <scope>NUCLEOTIDE SEQUENCE [LARGE SCALE GENOMIC DNA]</scope>
    <source>
        <strain evidence="1 2">CECT 3146</strain>
    </source>
</reference>
<dbReference type="Gene3D" id="3.30.530.20">
    <property type="match status" value="1"/>
</dbReference>
<dbReference type="SUPFAM" id="SSF55961">
    <property type="entry name" value="Bet v1-like"/>
    <property type="match status" value="1"/>
</dbReference>
<evidence type="ECO:0000313" key="2">
    <source>
        <dbReference type="Proteomes" id="UP000549009"/>
    </source>
</evidence>
<comment type="caution">
    <text evidence="1">The sequence shown here is derived from an EMBL/GenBank/DDBJ whole genome shotgun (WGS) entry which is preliminary data.</text>
</comment>
<dbReference type="EMBL" id="JACHJD010000005">
    <property type="protein sequence ID" value="MBB5104524.1"/>
    <property type="molecule type" value="Genomic_DNA"/>
</dbReference>
<dbReference type="Pfam" id="PF10604">
    <property type="entry name" value="Polyketide_cyc2"/>
    <property type="match status" value="1"/>
</dbReference>
<organism evidence="1 2">
    <name type="scientific">Streptomyces spectabilis</name>
    <dbReference type="NCBI Taxonomy" id="68270"/>
    <lineage>
        <taxon>Bacteria</taxon>
        <taxon>Bacillati</taxon>
        <taxon>Actinomycetota</taxon>
        <taxon>Actinomycetes</taxon>
        <taxon>Kitasatosporales</taxon>
        <taxon>Streptomycetaceae</taxon>
        <taxon>Streptomyces</taxon>
    </lineage>
</organism>